<dbReference type="PROSITE" id="PS51257">
    <property type="entry name" value="PROKAR_LIPOPROTEIN"/>
    <property type="match status" value="1"/>
</dbReference>
<dbReference type="EMBL" id="UOEU01000978">
    <property type="protein sequence ID" value="VAW42873.1"/>
    <property type="molecule type" value="Genomic_DNA"/>
</dbReference>
<proteinExistence type="predicted"/>
<accession>A0A3B0VRW3</accession>
<evidence type="ECO:0008006" key="2">
    <source>
        <dbReference type="Google" id="ProtNLM"/>
    </source>
</evidence>
<name>A0A3B0VRW3_9ZZZZ</name>
<dbReference type="AlphaFoldDB" id="A0A3B0VRW3"/>
<protein>
    <recommendedName>
        <fullName evidence="2">DUF5666 domain-containing protein</fullName>
    </recommendedName>
</protein>
<organism evidence="1">
    <name type="scientific">hydrothermal vent metagenome</name>
    <dbReference type="NCBI Taxonomy" id="652676"/>
    <lineage>
        <taxon>unclassified sequences</taxon>
        <taxon>metagenomes</taxon>
        <taxon>ecological metagenomes</taxon>
    </lineage>
</organism>
<evidence type="ECO:0000313" key="1">
    <source>
        <dbReference type="EMBL" id="VAW42873.1"/>
    </source>
</evidence>
<reference evidence="1" key="1">
    <citation type="submission" date="2018-06" db="EMBL/GenBank/DDBJ databases">
        <authorList>
            <person name="Zhirakovskaya E."/>
        </authorList>
    </citation>
    <scope>NUCLEOTIDE SEQUENCE</scope>
</reference>
<sequence length="154" mass="15976">MNQDGRSISICLKKAAFLLGLAGLVAACSLSGGLGGETAVPIPTPMFDEETGLQLNPVLVPSGEFVVRGRITAVNLTPQDAPLIKVVSENGQTYQILAQPVAQITTVDGTAVAPLDIKNGRLIRATVWQNETGGLGGEPVLVSSNLTILVSENE</sequence>
<gene>
    <name evidence="1" type="ORF">MNBD_CHLOROFLEXI01-5349</name>
</gene>